<dbReference type="EnsemblMetazoa" id="OVOC11083.1">
    <property type="protein sequence ID" value="OVOC11083.1"/>
    <property type="gene ID" value="WBGene00247892"/>
</dbReference>
<dbReference type="AlphaFoldDB" id="A0A2K6VH90"/>
<evidence type="ECO:0000256" key="1">
    <source>
        <dbReference type="SAM" id="MobiDB-lite"/>
    </source>
</evidence>
<reference evidence="2" key="2">
    <citation type="submission" date="2018-02" db="UniProtKB">
        <authorList>
            <consortium name="EnsemblMetazoa"/>
        </authorList>
    </citation>
    <scope>IDENTIFICATION</scope>
</reference>
<name>A0A2K6VH90_ONCVO</name>
<proteinExistence type="predicted"/>
<accession>A0A2K6VH90</accession>
<dbReference type="EMBL" id="CMVM020000346">
    <property type="status" value="NOT_ANNOTATED_CDS"/>
    <property type="molecule type" value="Genomic_DNA"/>
</dbReference>
<evidence type="ECO:0000313" key="3">
    <source>
        <dbReference type="Proteomes" id="UP000024404"/>
    </source>
</evidence>
<dbReference type="Proteomes" id="UP000024404">
    <property type="component" value="Unassembled WGS sequence"/>
</dbReference>
<evidence type="ECO:0000313" key="2">
    <source>
        <dbReference type="EnsemblMetazoa" id="OVOC11083.1"/>
    </source>
</evidence>
<feature type="compositionally biased region" description="Low complexity" evidence="1">
    <location>
        <begin position="40"/>
        <end position="55"/>
    </location>
</feature>
<keyword evidence="3" id="KW-1185">Reference proteome</keyword>
<dbReference type="OMA" id="RYQKPEQ"/>
<reference evidence="3" key="1">
    <citation type="submission" date="2013-10" db="EMBL/GenBank/DDBJ databases">
        <title>Genome sequencing of Onchocerca volvulus.</title>
        <authorList>
            <person name="Cotton J."/>
            <person name="Tsai J."/>
            <person name="Stanley E."/>
            <person name="Tracey A."/>
            <person name="Holroyd N."/>
            <person name="Lustigman S."/>
            <person name="Berriman M."/>
        </authorList>
    </citation>
    <scope>NUCLEOTIDE SEQUENCE</scope>
</reference>
<feature type="region of interest" description="Disordered" evidence="1">
    <location>
        <begin position="31"/>
        <end position="63"/>
    </location>
</feature>
<protein>
    <submittedName>
        <fullName evidence="2">Uncharacterized protein</fullName>
    </submittedName>
</protein>
<sequence length="149" mass="16767">MTSSETTEDRMGKTKVMAPFFKKLGEKLRNYQRYQKPEQSSDLSSTRSYSLDLSTVTSNEEGSSFRSITSSSMSLKKPIDEFHDGVKTSFDLGNNNVLSILKSKNNPNAVIYELQNPTGCKIYLEKLDNRATLLSVDDTGKRRNISCSF</sequence>
<organism evidence="2 3">
    <name type="scientific">Onchocerca volvulus</name>
    <dbReference type="NCBI Taxonomy" id="6282"/>
    <lineage>
        <taxon>Eukaryota</taxon>
        <taxon>Metazoa</taxon>
        <taxon>Ecdysozoa</taxon>
        <taxon>Nematoda</taxon>
        <taxon>Chromadorea</taxon>
        <taxon>Rhabditida</taxon>
        <taxon>Spirurina</taxon>
        <taxon>Spiruromorpha</taxon>
        <taxon>Filarioidea</taxon>
        <taxon>Onchocercidae</taxon>
        <taxon>Onchocerca</taxon>
    </lineage>
</organism>